<dbReference type="InterPro" id="IPR011234">
    <property type="entry name" value="Fumarylacetoacetase-like_C"/>
</dbReference>
<feature type="domain" description="Fumarylacetoacetase-like C-terminal" evidence="3">
    <location>
        <begin position="66"/>
        <end position="261"/>
    </location>
</feature>
<reference evidence="6" key="1">
    <citation type="journal article" date="2023" name="Arch. Microbiol.">
        <title>Desulfoferula mesophilus gen. nov. sp. nov., a mesophilic sulfate-reducing bacterium isolated from a brackish lake sediment.</title>
        <authorList>
            <person name="Watanabe T."/>
            <person name="Yabe T."/>
            <person name="Tsuji J.M."/>
            <person name="Fukui M."/>
        </authorList>
    </citation>
    <scope>NUCLEOTIDE SEQUENCE [LARGE SCALE GENOMIC DNA]</scope>
    <source>
        <strain evidence="6">12FAK</strain>
    </source>
</reference>
<dbReference type="PANTHER" id="PTHR11820:SF7">
    <property type="entry name" value="ACYLPYRUVASE FAHD1, MITOCHONDRIAL"/>
    <property type="match status" value="1"/>
</dbReference>
<evidence type="ECO:0000259" key="3">
    <source>
        <dbReference type="Pfam" id="PF01557"/>
    </source>
</evidence>
<evidence type="ECO:0000313" key="6">
    <source>
        <dbReference type="Proteomes" id="UP001366166"/>
    </source>
</evidence>
<dbReference type="SUPFAM" id="SSF56529">
    <property type="entry name" value="FAH"/>
    <property type="match status" value="1"/>
</dbReference>
<dbReference type="AlphaFoldDB" id="A0AAU9EDP7"/>
<dbReference type="PANTHER" id="PTHR11820">
    <property type="entry name" value="ACYLPYRUVASE"/>
    <property type="match status" value="1"/>
</dbReference>
<dbReference type="Proteomes" id="UP001366166">
    <property type="component" value="Chromosome"/>
</dbReference>
<keyword evidence="6" id="KW-1185">Reference proteome</keyword>
<evidence type="ECO:0000256" key="2">
    <source>
        <dbReference type="ARBA" id="ARBA00022723"/>
    </source>
</evidence>
<dbReference type="GO" id="GO:0046872">
    <property type="term" value="F:metal ion binding"/>
    <property type="evidence" value="ECO:0007669"/>
    <property type="project" value="UniProtKB-KW"/>
</dbReference>
<keyword evidence="2" id="KW-0479">Metal-binding</keyword>
<proteinExistence type="inferred from homology"/>
<dbReference type="RefSeq" id="WP_338606626.1">
    <property type="nucleotide sequence ID" value="NZ_AP028679.1"/>
</dbReference>
<dbReference type="EMBL" id="AP028679">
    <property type="protein sequence ID" value="BEQ14955.1"/>
    <property type="molecule type" value="Genomic_DNA"/>
</dbReference>
<gene>
    <name evidence="5" type="ORF">FAK_20210</name>
</gene>
<name>A0AAU9EDP7_9BACT</name>
<accession>A0AAU9EDP7</accession>
<dbReference type="Pfam" id="PF01557">
    <property type="entry name" value="FAA_hydrolase"/>
    <property type="match status" value="1"/>
</dbReference>
<dbReference type="InterPro" id="IPR036663">
    <property type="entry name" value="Fumarylacetoacetase_C_sf"/>
</dbReference>
<dbReference type="KEGG" id="dmp:FAK_20210"/>
<comment type="similarity">
    <text evidence="1">Belongs to the FAH family.</text>
</comment>
<dbReference type="GO" id="GO:0019752">
    <property type="term" value="P:carboxylic acid metabolic process"/>
    <property type="evidence" value="ECO:0007669"/>
    <property type="project" value="UniProtKB-ARBA"/>
</dbReference>
<protein>
    <recommendedName>
        <fullName evidence="7">2-keto-4-pentenoate hydratase/2-oxohepta-3-ene-1,7-dioic acid hydratase (Catechol pathway)</fullName>
    </recommendedName>
</protein>
<dbReference type="InterPro" id="IPR018833">
    <property type="entry name" value="Rv2993c-like_N"/>
</dbReference>
<dbReference type="GO" id="GO:0018773">
    <property type="term" value="F:acetylpyruvate hydrolase activity"/>
    <property type="evidence" value="ECO:0007669"/>
    <property type="project" value="TreeGrafter"/>
</dbReference>
<evidence type="ECO:0000313" key="5">
    <source>
        <dbReference type="EMBL" id="BEQ14955.1"/>
    </source>
</evidence>
<organism evidence="5 6">
    <name type="scientific">Desulfoferula mesophila</name>
    <dbReference type="NCBI Taxonomy" id="3058419"/>
    <lineage>
        <taxon>Bacteria</taxon>
        <taxon>Pseudomonadati</taxon>
        <taxon>Thermodesulfobacteriota</taxon>
        <taxon>Desulfarculia</taxon>
        <taxon>Desulfarculales</taxon>
        <taxon>Desulfarculaceae</taxon>
        <taxon>Desulfoferula</taxon>
    </lineage>
</organism>
<evidence type="ECO:0008006" key="7">
    <source>
        <dbReference type="Google" id="ProtNLM"/>
    </source>
</evidence>
<dbReference type="GO" id="GO:0016853">
    <property type="term" value="F:isomerase activity"/>
    <property type="evidence" value="ECO:0007669"/>
    <property type="project" value="UniProtKB-ARBA"/>
</dbReference>
<dbReference type="FunFam" id="3.90.850.10:FF:000002">
    <property type="entry name" value="2-hydroxyhepta-2,4-diene-1,7-dioate isomerase"/>
    <property type="match status" value="1"/>
</dbReference>
<dbReference type="Pfam" id="PF10370">
    <property type="entry name" value="Rv2993c-like_N"/>
    <property type="match status" value="1"/>
</dbReference>
<evidence type="ECO:0000256" key="1">
    <source>
        <dbReference type="ARBA" id="ARBA00010211"/>
    </source>
</evidence>
<evidence type="ECO:0000259" key="4">
    <source>
        <dbReference type="Pfam" id="PF10370"/>
    </source>
</evidence>
<sequence length="261" mass="28067">MSKNKDLLGCKRGIVRFSYQGKVRYGLVSGGRLRLYQGSPFSGGVPGKESAPLNEVRLLAPCRPSKVVAVGLNYKAHAKEVNKALPAEPMIFMKPSTSVIGPGEKIVRPAISERVDHESELGVVIGRSCRLVSPEQAPEYILGYTCLNDVTARDLQARDGQYTRAKGFDTFCPLGPVIALDLDPRRVQVKAVVNGETRQDTNTSDMIFDVYQLVSFISQVMTLNPGDVIATGTPSGITPLQAGDVVAIEIQGVGVLSNPVV</sequence>
<feature type="domain" description="Rv2993c-like N-terminal" evidence="4">
    <location>
        <begin position="14"/>
        <end position="61"/>
    </location>
</feature>
<dbReference type="Gene3D" id="3.90.850.10">
    <property type="entry name" value="Fumarylacetoacetase-like, C-terminal domain"/>
    <property type="match status" value="1"/>
</dbReference>